<evidence type="ECO:0000313" key="1">
    <source>
        <dbReference type="EMBL" id="KKL72904.1"/>
    </source>
</evidence>
<dbReference type="EMBL" id="LAZR01025126">
    <property type="protein sequence ID" value="KKL72904.1"/>
    <property type="molecule type" value="Genomic_DNA"/>
</dbReference>
<organism evidence="1">
    <name type="scientific">marine sediment metagenome</name>
    <dbReference type="NCBI Taxonomy" id="412755"/>
    <lineage>
        <taxon>unclassified sequences</taxon>
        <taxon>metagenomes</taxon>
        <taxon>ecological metagenomes</taxon>
    </lineage>
</organism>
<comment type="caution">
    <text evidence="1">The sequence shown here is derived from an EMBL/GenBank/DDBJ whole genome shotgun (WGS) entry which is preliminary data.</text>
</comment>
<accession>A0A0F9EG32</accession>
<proteinExistence type="predicted"/>
<gene>
    <name evidence="1" type="ORF">LCGC14_2080300</name>
</gene>
<protein>
    <submittedName>
        <fullName evidence="1">Uncharacterized protein</fullName>
    </submittedName>
</protein>
<name>A0A0F9EG32_9ZZZZ</name>
<dbReference type="AlphaFoldDB" id="A0A0F9EG32"/>
<reference evidence="1" key="1">
    <citation type="journal article" date="2015" name="Nature">
        <title>Complex archaea that bridge the gap between prokaryotes and eukaryotes.</title>
        <authorList>
            <person name="Spang A."/>
            <person name="Saw J.H."/>
            <person name="Jorgensen S.L."/>
            <person name="Zaremba-Niedzwiedzka K."/>
            <person name="Martijn J."/>
            <person name="Lind A.E."/>
            <person name="van Eijk R."/>
            <person name="Schleper C."/>
            <person name="Guy L."/>
            <person name="Ettema T.J."/>
        </authorList>
    </citation>
    <scope>NUCLEOTIDE SEQUENCE</scope>
</reference>
<sequence length="91" mass="10087">MKIFVPNGLVILVFCRALVFGDLGVSEPPGVIGRRFAKDYRTLKPPAPTRLSDHLAEILIGLSSTTTKQSYRTIQYSSLSDQHPCFPLDSH</sequence>